<sequence>MSETTVKFLKSNYALNVLNSSHPIAVHNGHKYRWKANNKQTTRYVCTDSTCYASLTLNGDQVIKSRGKHMHETITDSQLLILEATQDLTSEFLENNSKSLSQCFKDFEGKLIEHGIEERIIAAKVTTFKRICPALTKIRSKNETKEPTDYSKLDIIGEYAVTVKNEPFMRYDNKSANARIILIR</sequence>
<organism evidence="1 2">
    <name type="scientific">Brachionus calyciflorus</name>
    <dbReference type="NCBI Taxonomy" id="104777"/>
    <lineage>
        <taxon>Eukaryota</taxon>
        <taxon>Metazoa</taxon>
        <taxon>Spiralia</taxon>
        <taxon>Gnathifera</taxon>
        <taxon>Rotifera</taxon>
        <taxon>Eurotatoria</taxon>
        <taxon>Monogononta</taxon>
        <taxon>Pseudotrocha</taxon>
        <taxon>Ploima</taxon>
        <taxon>Brachionidae</taxon>
        <taxon>Brachionus</taxon>
    </lineage>
</organism>
<gene>
    <name evidence="1" type="ORF">OXX778_LOCUS19401</name>
</gene>
<dbReference type="AlphaFoldDB" id="A0A814LB69"/>
<name>A0A814LB69_9BILA</name>
<reference evidence="1" key="1">
    <citation type="submission" date="2021-02" db="EMBL/GenBank/DDBJ databases">
        <authorList>
            <person name="Nowell W R."/>
        </authorList>
    </citation>
    <scope>NUCLEOTIDE SEQUENCE</scope>
    <source>
        <strain evidence="1">Ploen Becks lab</strain>
    </source>
</reference>
<dbReference type="Proteomes" id="UP000663879">
    <property type="component" value="Unassembled WGS sequence"/>
</dbReference>
<proteinExistence type="predicted"/>
<dbReference type="Gene3D" id="2.20.25.240">
    <property type="match status" value="1"/>
</dbReference>
<dbReference type="OrthoDB" id="10029846at2759"/>
<protein>
    <recommendedName>
        <fullName evidence="3">FLYWCH-type domain-containing protein</fullName>
    </recommendedName>
</protein>
<accession>A0A814LB69</accession>
<evidence type="ECO:0000313" key="1">
    <source>
        <dbReference type="EMBL" id="CAF1063730.1"/>
    </source>
</evidence>
<keyword evidence="2" id="KW-1185">Reference proteome</keyword>
<evidence type="ECO:0008006" key="3">
    <source>
        <dbReference type="Google" id="ProtNLM"/>
    </source>
</evidence>
<evidence type="ECO:0000313" key="2">
    <source>
        <dbReference type="Proteomes" id="UP000663879"/>
    </source>
</evidence>
<comment type="caution">
    <text evidence="1">The sequence shown here is derived from an EMBL/GenBank/DDBJ whole genome shotgun (WGS) entry which is preliminary data.</text>
</comment>
<dbReference type="EMBL" id="CAJNOC010005842">
    <property type="protein sequence ID" value="CAF1063730.1"/>
    <property type="molecule type" value="Genomic_DNA"/>
</dbReference>